<dbReference type="GO" id="GO:0032259">
    <property type="term" value="P:methylation"/>
    <property type="evidence" value="ECO:0007669"/>
    <property type="project" value="UniProtKB-KW"/>
</dbReference>
<evidence type="ECO:0000259" key="3">
    <source>
        <dbReference type="Pfam" id="PF13649"/>
    </source>
</evidence>
<evidence type="ECO:0000256" key="1">
    <source>
        <dbReference type="ARBA" id="ARBA00022679"/>
    </source>
</evidence>
<dbReference type="PANTHER" id="PTHR43861">
    <property type="entry name" value="TRANS-ACONITATE 2-METHYLTRANSFERASE-RELATED"/>
    <property type="match status" value="1"/>
</dbReference>
<dbReference type="RefSeq" id="WP_104922027.1">
    <property type="nucleotide sequence ID" value="NZ_CP019062.1"/>
</dbReference>
<dbReference type="Pfam" id="PF13649">
    <property type="entry name" value="Methyltransf_25"/>
    <property type="match status" value="1"/>
</dbReference>
<name>A0A2L1UNI2_9GAMM</name>
<dbReference type="AlphaFoldDB" id="A0A2L1UNI2"/>
<evidence type="ECO:0000313" key="4">
    <source>
        <dbReference type="EMBL" id="AVF34499.1"/>
    </source>
</evidence>
<gene>
    <name evidence="4" type="ORF">BV494_05975</name>
</gene>
<accession>A0A2L1UNI2</accession>
<evidence type="ECO:0000256" key="2">
    <source>
        <dbReference type="ARBA" id="ARBA00022691"/>
    </source>
</evidence>
<dbReference type="Gene3D" id="3.40.50.150">
    <property type="entry name" value="Vaccinia Virus protein VP39"/>
    <property type="match status" value="1"/>
</dbReference>
<dbReference type="CDD" id="cd02440">
    <property type="entry name" value="AdoMet_MTases"/>
    <property type="match status" value="1"/>
</dbReference>
<keyword evidence="5" id="KW-1185">Reference proteome</keyword>
<proteinExistence type="predicted"/>
<reference evidence="5" key="1">
    <citation type="submission" date="2017-01" db="EMBL/GenBank/DDBJ databases">
        <title>Genome sequence of Rouxiella sp. ERMR1:05.</title>
        <authorList>
            <person name="Kumar R."/>
            <person name="Singh D."/>
            <person name="Kumar S."/>
        </authorList>
    </citation>
    <scope>NUCLEOTIDE SEQUENCE [LARGE SCALE GENOMIC DNA]</scope>
    <source>
        <strain evidence="5">ERMR1:05</strain>
    </source>
</reference>
<feature type="domain" description="Methyltransferase" evidence="3">
    <location>
        <begin position="47"/>
        <end position="136"/>
    </location>
</feature>
<organism evidence="4 5">
    <name type="scientific">Rahnella sikkimica</name>
    <dbReference type="NCBI Taxonomy" id="1805933"/>
    <lineage>
        <taxon>Bacteria</taxon>
        <taxon>Pseudomonadati</taxon>
        <taxon>Pseudomonadota</taxon>
        <taxon>Gammaproteobacteria</taxon>
        <taxon>Enterobacterales</taxon>
        <taxon>Yersiniaceae</taxon>
        <taxon>Rahnella</taxon>
    </lineage>
</organism>
<dbReference type="OrthoDB" id="9791837at2"/>
<dbReference type="InterPro" id="IPR041698">
    <property type="entry name" value="Methyltransf_25"/>
</dbReference>
<sequence>MDDISAKNIISLYQRHADIWDKLRKDQRFEQAWLDSFLSLIPSEGRILDIGCGAGKPIAEYFVERHFSVTGVDASEPMISICRERFPEQRWQVADMRSLSLNEKFDGLIAWDSFFHLTRDDQRAMFAIFEQHANPGAALMFTSGPGNGEAIGTFEGEDLYHASLAPEEYRALFDAHGFREVKMVAEDPTCAGHTIWLAQFKG</sequence>
<keyword evidence="1" id="KW-0808">Transferase</keyword>
<dbReference type="InterPro" id="IPR029063">
    <property type="entry name" value="SAM-dependent_MTases_sf"/>
</dbReference>
<dbReference type="Proteomes" id="UP000239197">
    <property type="component" value="Chromosome"/>
</dbReference>
<dbReference type="SUPFAM" id="SSF53335">
    <property type="entry name" value="S-adenosyl-L-methionine-dependent methyltransferases"/>
    <property type="match status" value="1"/>
</dbReference>
<keyword evidence="4" id="KW-0489">Methyltransferase</keyword>
<dbReference type="EMBL" id="CP019062">
    <property type="protein sequence ID" value="AVF34499.1"/>
    <property type="molecule type" value="Genomic_DNA"/>
</dbReference>
<evidence type="ECO:0000313" key="5">
    <source>
        <dbReference type="Proteomes" id="UP000239197"/>
    </source>
</evidence>
<keyword evidence="2" id="KW-0949">S-adenosyl-L-methionine</keyword>
<dbReference type="GO" id="GO:0008168">
    <property type="term" value="F:methyltransferase activity"/>
    <property type="evidence" value="ECO:0007669"/>
    <property type="project" value="UniProtKB-KW"/>
</dbReference>
<dbReference type="KEGG" id="rox:BV494_05975"/>
<protein>
    <submittedName>
        <fullName evidence="4">SAM-dependent methyltransferase</fullName>
    </submittedName>
</protein>